<keyword evidence="2" id="KW-1133">Transmembrane helix</keyword>
<feature type="transmembrane region" description="Helical" evidence="2">
    <location>
        <begin position="169"/>
        <end position="188"/>
    </location>
</feature>
<feature type="compositionally biased region" description="Low complexity" evidence="1">
    <location>
        <begin position="337"/>
        <end position="352"/>
    </location>
</feature>
<evidence type="ECO:0000256" key="2">
    <source>
        <dbReference type="SAM" id="Phobius"/>
    </source>
</evidence>
<feature type="transmembrane region" description="Helical" evidence="2">
    <location>
        <begin position="112"/>
        <end position="131"/>
    </location>
</feature>
<evidence type="ECO:0000313" key="3">
    <source>
        <dbReference type="EMBL" id="SCF18945.1"/>
    </source>
</evidence>
<dbReference type="Proteomes" id="UP000183585">
    <property type="component" value="Unassembled WGS sequence"/>
</dbReference>
<protein>
    <recommendedName>
        <fullName evidence="5">DUF2637 domain-containing protein</fullName>
    </recommendedName>
</protein>
<name>A0A1C4YDZ7_9ACTN</name>
<feature type="compositionally biased region" description="Low complexity" evidence="1">
    <location>
        <begin position="383"/>
        <end position="406"/>
    </location>
</feature>
<gene>
    <name evidence="3" type="ORF">GA0070563_10649</name>
</gene>
<feature type="region of interest" description="Disordered" evidence="1">
    <location>
        <begin position="452"/>
        <end position="482"/>
    </location>
</feature>
<evidence type="ECO:0008006" key="5">
    <source>
        <dbReference type="Google" id="ProtNLM"/>
    </source>
</evidence>
<keyword evidence="2" id="KW-0472">Membrane</keyword>
<feature type="region of interest" description="Disordered" evidence="1">
    <location>
        <begin position="1"/>
        <end position="62"/>
    </location>
</feature>
<evidence type="ECO:0000256" key="1">
    <source>
        <dbReference type="SAM" id="MobiDB-lite"/>
    </source>
</evidence>
<dbReference type="AlphaFoldDB" id="A0A1C4YDZ7"/>
<feature type="region of interest" description="Disordered" evidence="1">
    <location>
        <begin position="327"/>
        <end position="417"/>
    </location>
</feature>
<accession>A0A1C4YDZ7</accession>
<feature type="compositionally biased region" description="Polar residues" evidence="1">
    <location>
        <begin position="11"/>
        <end position="34"/>
    </location>
</feature>
<evidence type="ECO:0000313" key="4">
    <source>
        <dbReference type="Proteomes" id="UP000183585"/>
    </source>
</evidence>
<feature type="transmembrane region" description="Helical" evidence="2">
    <location>
        <begin position="143"/>
        <end position="163"/>
    </location>
</feature>
<dbReference type="EMBL" id="FMCT01000006">
    <property type="protein sequence ID" value="SCF18945.1"/>
    <property type="molecule type" value="Genomic_DNA"/>
</dbReference>
<reference evidence="4" key="1">
    <citation type="submission" date="2016-06" db="EMBL/GenBank/DDBJ databases">
        <authorList>
            <person name="Varghese N."/>
            <person name="Submissions Spin"/>
        </authorList>
    </citation>
    <scope>NUCLEOTIDE SEQUENCE [LARGE SCALE GENOMIC DNA]</scope>
    <source>
        <strain evidence="4">DSM 43168</strain>
    </source>
</reference>
<keyword evidence="2" id="KW-0812">Transmembrane</keyword>
<organism evidence="3 4">
    <name type="scientific">Micromonospora carbonacea</name>
    <dbReference type="NCBI Taxonomy" id="47853"/>
    <lineage>
        <taxon>Bacteria</taxon>
        <taxon>Bacillati</taxon>
        <taxon>Actinomycetota</taxon>
        <taxon>Actinomycetes</taxon>
        <taxon>Micromonosporales</taxon>
        <taxon>Micromonosporaceae</taxon>
        <taxon>Micromonospora</taxon>
    </lineage>
</organism>
<keyword evidence="4" id="KW-1185">Reference proteome</keyword>
<feature type="transmembrane region" description="Helical" evidence="2">
    <location>
        <begin position="87"/>
        <end position="106"/>
    </location>
</feature>
<proteinExistence type="predicted"/>
<feature type="compositionally biased region" description="Basic residues" evidence="1">
    <location>
        <begin position="462"/>
        <end position="473"/>
    </location>
</feature>
<sequence length="482" mass="52231">MTAHSIPAPVTASTGPPADTTSAETTAPVTSDSAAPQPTPPLDQPPSWETNHWPEHARTPTAVPVTRDDLDADVLKAVRHAAWTRQAFYALVLAVALVGQVTGAAQTLDVPLIIAVPAVATLELGGVVLMADADVRRRLGERALASRILSAAIAAGAAAFNWAAHPDHLLGGFYAAMSALGYLVWLIHAGNQRRDRLRATGNLPPAPPAYEVIGHWLRHPAITLRARTIAKAEGLDLYDSLRHARAAATRERRNAAIAKVLHRKIRAALDTTSADIAVRVYDLDEVAARLTATADYNELTNLLATDLTPGRIITADNANYRRWLSREGHAPAPRAPVPRSFPSSPSSRLRAATADDERQVLEPEPDCNPVPDPKDDHSQQAESRSSVPPQAVPAAAEATGAEGRNTAGDDEVPEVPRETREAVAYWLRREPNIEPKRIAERIGKSLRSVYRYLPPDYPRRPGIARKRTRRHPGRERPNGQGE</sequence>